<organism evidence="1 2">
    <name type="scientific">Chitinophaga skermanii</name>
    <dbReference type="NCBI Taxonomy" id="331697"/>
    <lineage>
        <taxon>Bacteria</taxon>
        <taxon>Pseudomonadati</taxon>
        <taxon>Bacteroidota</taxon>
        <taxon>Chitinophagia</taxon>
        <taxon>Chitinophagales</taxon>
        <taxon>Chitinophagaceae</taxon>
        <taxon>Chitinophaga</taxon>
    </lineage>
</organism>
<sequence length="53" mass="5724">MQYGYTGLDVDLCLSCVLLHKQGVTGLGINIVAYLIDGNENKIVRIGVLDSID</sequence>
<comment type="caution">
    <text evidence="1">The sequence shown here is derived from an EMBL/GenBank/DDBJ whole genome shotgun (WGS) entry which is preliminary data.</text>
</comment>
<reference evidence="1 2" key="1">
    <citation type="submission" date="2018-06" db="EMBL/GenBank/DDBJ databases">
        <title>Genomic Encyclopedia of Archaeal and Bacterial Type Strains, Phase II (KMG-II): from individual species to whole genera.</title>
        <authorList>
            <person name="Goeker M."/>
        </authorList>
    </citation>
    <scope>NUCLEOTIDE SEQUENCE [LARGE SCALE GENOMIC DNA]</scope>
    <source>
        <strain evidence="1 2">DSM 23857</strain>
    </source>
</reference>
<keyword evidence="2" id="KW-1185">Reference proteome</keyword>
<accession>A0A327R197</accession>
<protein>
    <submittedName>
        <fullName evidence="1">Uncharacterized protein</fullName>
    </submittedName>
</protein>
<gene>
    <name evidence="1" type="ORF">LX64_00022</name>
</gene>
<evidence type="ECO:0000313" key="2">
    <source>
        <dbReference type="Proteomes" id="UP000249547"/>
    </source>
</evidence>
<dbReference type="EMBL" id="QLLL01000001">
    <property type="protein sequence ID" value="RAJ10420.1"/>
    <property type="molecule type" value="Genomic_DNA"/>
</dbReference>
<proteinExistence type="predicted"/>
<dbReference type="AlphaFoldDB" id="A0A327R197"/>
<evidence type="ECO:0000313" key="1">
    <source>
        <dbReference type="EMBL" id="RAJ10420.1"/>
    </source>
</evidence>
<dbReference type="Proteomes" id="UP000249547">
    <property type="component" value="Unassembled WGS sequence"/>
</dbReference>
<name>A0A327R197_9BACT</name>